<dbReference type="PANTHER" id="PTHR45947:SF3">
    <property type="entry name" value="SULFOQUINOVOSYL TRANSFERASE SQD2"/>
    <property type="match status" value="1"/>
</dbReference>
<dbReference type="InterPro" id="IPR050194">
    <property type="entry name" value="Glycosyltransferase_grp1"/>
</dbReference>
<evidence type="ECO:0000313" key="2">
    <source>
        <dbReference type="EMBL" id="QQG36982.1"/>
    </source>
</evidence>
<dbReference type="PANTHER" id="PTHR45947">
    <property type="entry name" value="SULFOQUINOVOSYL TRANSFERASE SQD2"/>
    <property type="match status" value="1"/>
</dbReference>
<name>A0A7T5R3R0_9BACT</name>
<dbReference type="Pfam" id="PF13692">
    <property type="entry name" value="Glyco_trans_1_4"/>
    <property type="match status" value="1"/>
</dbReference>
<proteinExistence type="predicted"/>
<dbReference type="Proteomes" id="UP000595362">
    <property type="component" value="Chromosome"/>
</dbReference>
<gene>
    <name evidence="2" type="ORF">HYS17_04225</name>
</gene>
<dbReference type="GO" id="GO:0016757">
    <property type="term" value="F:glycosyltransferase activity"/>
    <property type="evidence" value="ECO:0007669"/>
    <property type="project" value="UniProtKB-ARBA"/>
</dbReference>
<organism evidence="2 3">
    <name type="scientific">Micavibrio aeruginosavorus</name>
    <dbReference type="NCBI Taxonomy" id="349221"/>
    <lineage>
        <taxon>Bacteria</taxon>
        <taxon>Pseudomonadati</taxon>
        <taxon>Bdellovibrionota</taxon>
        <taxon>Bdellovibrionia</taxon>
        <taxon>Bdellovibrionales</taxon>
        <taxon>Pseudobdellovibrionaceae</taxon>
        <taxon>Micavibrio</taxon>
    </lineage>
</organism>
<keyword evidence="2" id="KW-0808">Transferase</keyword>
<dbReference type="AlphaFoldDB" id="A0A7T5R3R0"/>
<dbReference type="CDD" id="cd03814">
    <property type="entry name" value="GT4-like"/>
    <property type="match status" value="1"/>
</dbReference>
<protein>
    <submittedName>
        <fullName evidence="2">Glycosyltransferase family 1 protein</fullName>
    </submittedName>
</protein>
<evidence type="ECO:0000259" key="1">
    <source>
        <dbReference type="Pfam" id="PF13439"/>
    </source>
</evidence>
<reference evidence="2 3" key="1">
    <citation type="submission" date="2020-07" db="EMBL/GenBank/DDBJ databases">
        <title>Huge and variable diversity of episymbiotic CPR bacteria and DPANN archaea in groundwater ecosystems.</title>
        <authorList>
            <person name="He C.Y."/>
            <person name="Keren R."/>
            <person name="Whittaker M."/>
            <person name="Farag I.F."/>
            <person name="Doudna J."/>
            <person name="Cate J.H.D."/>
            <person name="Banfield J.F."/>
        </authorList>
    </citation>
    <scope>NUCLEOTIDE SEQUENCE [LARGE SCALE GENOMIC DNA]</scope>
    <source>
        <strain evidence="2">NC_groundwater_70_Ag_B-0.1um_54_66</strain>
    </source>
</reference>
<dbReference type="InterPro" id="IPR028098">
    <property type="entry name" value="Glyco_trans_4-like_N"/>
</dbReference>
<dbReference type="EMBL" id="CP066681">
    <property type="protein sequence ID" value="QQG36982.1"/>
    <property type="molecule type" value="Genomic_DNA"/>
</dbReference>
<evidence type="ECO:0000313" key="3">
    <source>
        <dbReference type="Proteomes" id="UP000595362"/>
    </source>
</evidence>
<feature type="domain" description="Glycosyltransferase subfamily 4-like N-terminal" evidence="1">
    <location>
        <begin position="14"/>
        <end position="175"/>
    </location>
</feature>
<dbReference type="Gene3D" id="3.40.50.2000">
    <property type="entry name" value="Glycogen Phosphorylase B"/>
    <property type="match status" value="2"/>
</dbReference>
<dbReference type="SUPFAM" id="SSF53756">
    <property type="entry name" value="UDP-Glycosyltransferase/glycogen phosphorylase"/>
    <property type="match status" value="1"/>
</dbReference>
<accession>A0A7T5R3R0</accession>
<sequence>MRILIISDAWHPQINGVVRTYEYLAAELTRRGHEVQVIGPHDFPWRMPLPGYREIELALFPYCRLSGMIEAFAPDSIHIATEGPLGQTAQRWCRRHNHRFSTAFHTMFPDYFAKRVAKHFPWLYRPARTLGIAMVKKFHNRSAVIITTTETINRELRTWGITAPLAAIPRGVPIDLFTVEGPLAIDPMKKLVALFVGRVAIEKNIEAFLNMEWEGLKIVVGDGPSLPALRAAFPDVMFVGKKTGADLASWYRSADVFVFPSRTDTFGIVLIEALSCGIPVAGYPVAGPQDIITTPLLGAVDDDLSQAVKLALQSTGKKEERHDYISQIYTWPAFTDSFLESLSVHQC</sequence>
<dbReference type="Pfam" id="PF13439">
    <property type="entry name" value="Glyco_transf_4"/>
    <property type="match status" value="1"/>
</dbReference>